<dbReference type="Proteomes" id="UP000192674">
    <property type="component" value="Unassembled WGS sequence"/>
</dbReference>
<dbReference type="RefSeq" id="WP_143447074.1">
    <property type="nucleotide sequence ID" value="NZ_FWXV01000012.1"/>
</dbReference>
<keyword evidence="2" id="KW-1185">Reference proteome</keyword>
<proteinExistence type="predicted"/>
<evidence type="ECO:0000313" key="2">
    <source>
        <dbReference type="Proteomes" id="UP000192674"/>
    </source>
</evidence>
<dbReference type="EMBL" id="FWXV01000012">
    <property type="protein sequence ID" value="SMD25861.1"/>
    <property type="molecule type" value="Genomic_DNA"/>
</dbReference>
<evidence type="ECO:0000313" key="1">
    <source>
        <dbReference type="EMBL" id="SMD25861.1"/>
    </source>
</evidence>
<reference evidence="1 2" key="1">
    <citation type="submission" date="2017-04" db="EMBL/GenBank/DDBJ databases">
        <authorList>
            <person name="Afonso C.L."/>
            <person name="Miller P.J."/>
            <person name="Scott M.A."/>
            <person name="Spackman E."/>
            <person name="Goraichik I."/>
            <person name="Dimitrov K.M."/>
            <person name="Suarez D.L."/>
            <person name="Swayne D.E."/>
        </authorList>
    </citation>
    <scope>NUCLEOTIDE SEQUENCE [LARGE SCALE GENOMIC DNA]</scope>
    <source>
        <strain evidence="1 2">DSM 43828</strain>
    </source>
</reference>
<protein>
    <submittedName>
        <fullName evidence="1">Uncharacterized protein</fullName>
    </submittedName>
</protein>
<organism evidence="1 2">
    <name type="scientific">Kibdelosporangium aridum</name>
    <dbReference type="NCBI Taxonomy" id="2030"/>
    <lineage>
        <taxon>Bacteria</taxon>
        <taxon>Bacillati</taxon>
        <taxon>Actinomycetota</taxon>
        <taxon>Actinomycetes</taxon>
        <taxon>Pseudonocardiales</taxon>
        <taxon>Pseudonocardiaceae</taxon>
        <taxon>Kibdelosporangium</taxon>
    </lineage>
</organism>
<name>A0A1Y5Y7R1_KIBAR</name>
<accession>A0A1Y5Y7R1</accession>
<dbReference type="AlphaFoldDB" id="A0A1Y5Y7R1"/>
<gene>
    <name evidence="1" type="ORF">SAMN05661093_09439</name>
</gene>
<dbReference type="OrthoDB" id="3689592at2"/>
<sequence length="158" mass="17040">MRHTDQRDFMISLARNAVSTVAPEELPFFEAASEAYFRDPERALAADRGRDEILGSGIDTVVALVSPVALAVAAAVYKQLTDQVGAAVVRGGGRLVRRIFRRRGRQTEPAAQLPATLSEDDLKRVAQVVRERALALGLTGSRVDALVDAVLASLTNDE</sequence>